<reference evidence="1" key="1">
    <citation type="journal article" date="2014" name="Front. Microbiol.">
        <title>High frequency of phylogenetically diverse reductive dehalogenase-homologous genes in deep subseafloor sedimentary metagenomes.</title>
        <authorList>
            <person name="Kawai M."/>
            <person name="Futagami T."/>
            <person name="Toyoda A."/>
            <person name="Takaki Y."/>
            <person name="Nishi S."/>
            <person name="Hori S."/>
            <person name="Arai W."/>
            <person name="Tsubouchi T."/>
            <person name="Morono Y."/>
            <person name="Uchiyama I."/>
            <person name="Ito T."/>
            <person name="Fujiyama A."/>
            <person name="Inagaki F."/>
            <person name="Takami H."/>
        </authorList>
    </citation>
    <scope>NUCLEOTIDE SEQUENCE</scope>
    <source>
        <strain evidence="1">Expedition CK06-06</strain>
    </source>
</reference>
<dbReference type="Gene3D" id="3.40.630.30">
    <property type="match status" value="1"/>
</dbReference>
<gene>
    <name evidence="1" type="ORF">S01H1_75223</name>
</gene>
<name>X0ZHX0_9ZZZZ</name>
<feature type="non-terminal residue" evidence="1">
    <location>
        <position position="191"/>
    </location>
</feature>
<accession>X0ZHX0</accession>
<protein>
    <recommendedName>
        <fullName evidence="2">N-acetyltransferase domain-containing protein</fullName>
    </recommendedName>
</protein>
<sequence>MTGSVIKANIDQEKGNIITFWKKNFPRWPADKFSWFYQKNPYGCASCWINKDIETNMIIGSTAIFPRKVNIKAELLLGGITGDFGVSEKYRTLGPALSLQRANIAACKEDQFDFLYGYPNKKSQPVQLRAGFKVVGGAYRMVRILRSDDYINRHINQAMLSKIISKPVDILQKVFSKESYYLKKRGVKFQF</sequence>
<dbReference type="AlphaFoldDB" id="X0ZHX0"/>
<organism evidence="1">
    <name type="scientific">marine sediment metagenome</name>
    <dbReference type="NCBI Taxonomy" id="412755"/>
    <lineage>
        <taxon>unclassified sequences</taxon>
        <taxon>metagenomes</taxon>
        <taxon>ecological metagenomes</taxon>
    </lineage>
</organism>
<dbReference type="SUPFAM" id="SSF55729">
    <property type="entry name" value="Acyl-CoA N-acyltransferases (Nat)"/>
    <property type="match status" value="1"/>
</dbReference>
<dbReference type="EMBL" id="BARS01050380">
    <property type="protein sequence ID" value="GAG47926.1"/>
    <property type="molecule type" value="Genomic_DNA"/>
</dbReference>
<comment type="caution">
    <text evidence="1">The sequence shown here is derived from an EMBL/GenBank/DDBJ whole genome shotgun (WGS) entry which is preliminary data.</text>
</comment>
<dbReference type="InterPro" id="IPR016181">
    <property type="entry name" value="Acyl_CoA_acyltransferase"/>
</dbReference>
<evidence type="ECO:0000313" key="1">
    <source>
        <dbReference type="EMBL" id="GAG47926.1"/>
    </source>
</evidence>
<proteinExistence type="predicted"/>
<evidence type="ECO:0008006" key="2">
    <source>
        <dbReference type="Google" id="ProtNLM"/>
    </source>
</evidence>